<dbReference type="EMBL" id="JAVYAA010000006">
    <property type="protein sequence ID" value="MDT8979096.1"/>
    <property type="molecule type" value="Genomic_DNA"/>
</dbReference>
<gene>
    <name evidence="1" type="primary">aac(2')-IIb</name>
    <name evidence="1" type="ORF">RQP50_22920</name>
</gene>
<keyword evidence="2" id="KW-1185">Reference proteome</keyword>
<dbReference type="InterPro" id="IPR016181">
    <property type="entry name" value="Acyl_CoA_acyltransferase"/>
</dbReference>
<name>A0AAJ2N6I7_9BACL</name>
<reference evidence="2" key="1">
    <citation type="submission" date="2023-09" db="EMBL/GenBank/DDBJ databases">
        <title>Paenibacillus sp. chi10 Genome sequencing and assembly.</title>
        <authorList>
            <person name="Kim I."/>
        </authorList>
    </citation>
    <scope>NUCLEOTIDE SEQUENCE [LARGE SCALE GENOMIC DNA]</scope>
    <source>
        <strain evidence="2">chi10</strain>
    </source>
</reference>
<dbReference type="Gene3D" id="3.40.630.30">
    <property type="match status" value="1"/>
</dbReference>
<dbReference type="NCBIfam" id="NF033472">
    <property type="entry name" value="AAC_2p_IIb"/>
    <property type="match status" value="1"/>
</dbReference>
<dbReference type="AlphaFoldDB" id="A0AAJ2N6I7"/>
<dbReference type="Pfam" id="PF12746">
    <property type="entry name" value="GNAT_acetyltran"/>
    <property type="match status" value="1"/>
</dbReference>
<organism evidence="1 2">
    <name type="scientific">Paenibacillus suaedae</name>
    <dbReference type="NCBI Taxonomy" id="3077233"/>
    <lineage>
        <taxon>Bacteria</taxon>
        <taxon>Bacillati</taxon>
        <taxon>Bacillota</taxon>
        <taxon>Bacilli</taxon>
        <taxon>Bacillales</taxon>
        <taxon>Paenibacillaceae</taxon>
        <taxon>Paenibacillus</taxon>
    </lineage>
</organism>
<dbReference type="RefSeq" id="WP_315746886.1">
    <property type="nucleotide sequence ID" value="NZ_JAVYAA010000006.1"/>
</dbReference>
<proteinExistence type="predicted"/>
<dbReference type="SUPFAM" id="SSF55729">
    <property type="entry name" value="Acyl-CoA N-acyltransferases (Nat)"/>
    <property type="match status" value="1"/>
</dbReference>
<comment type="caution">
    <text evidence="1">The sequence shown here is derived from an EMBL/GenBank/DDBJ whole genome shotgun (WGS) entry which is preliminary data.</text>
</comment>
<accession>A0AAJ2N6I7</accession>
<protein>
    <submittedName>
        <fullName evidence="1">Kasugamycin N-acetyltransferase AAC(2')-IIb</fullName>
    </submittedName>
</protein>
<dbReference type="InterPro" id="IPR027365">
    <property type="entry name" value="GNAT_acetyltra_YdfB-like"/>
</dbReference>
<sequence length="251" mass="28485">MLLIQTEKENPEASLLSSNKLMNMHAEALFTHDDKMRLRSINEPWPGERPAPRFFLGRTMDGKTICRFRHDVPSSVVEQLKSLIKVEPAIRDIHATPKHYESYMSLLHAEQFTMGPCYYVPDTSLADASSEKPVTITQENITKWDYSGFEWLASEIEYAQPCVAIVHHEQIVSLCRSVRISCHAHEAGLETLHDFRGRGYAAHVVASWAQAVRRIGAIPLYSTFCDNFSSQRVAAKANLPIYGVNFTIYSR</sequence>
<evidence type="ECO:0000313" key="2">
    <source>
        <dbReference type="Proteomes" id="UP001250538"/>
    </source>
</evidence>
<dbReference type="Proteomes" id="UP001250538">
    <property type="component" value="Unassembled WGS sequence"/>
</dbReference>
<evidence type="ECO:0000313" key="1">
    <source>
        <dbReference type="EMBL" id="MDT8979096.1"/>
    </source>
</evidence>